<dbReference type="AlphaFoldDB" id="A0AAW2MCK7"/>
<accession>A0AAW2MCK7</accession>
<proteinExistence type="predicted"/>
<dbReference type="InterPro" id="IPR036691">
    <property type="entry name" value="Endo/exonu/phosph_ase_sf"/>
</dbReference>
<evidence type="ECO:0000313" key="1">
    <source>
        <dbReference type="EMBL" id="KAL0329032.1"/>
    </source>
</evidence>
<feature type="non-terminal residue" evidence="1">
    <location>
        <position position="1"/>
    </location>
</feature>
<reference evidence="1" key="1">
    <citation type="submission" date="2020-06" db="EMBL/GenBank/DDBJ databases">
        <authorList>
            <person name="Li T."/>
            <person name="Hu X."/>
            <person name="Zhang T."/>
            <person name="Song X."/>
            <person name="Zhang H."/>
            <person name="Dai N."/>
            <person name="Sheng W."/>
            <person name="Hou X."/>
            <person name="Wei L."/>
        </authorList>
    </citation>
    <scope>NUCLEOTIDE SEQUENCE</scope>
    <source>
        <strain evidence="1">G02</strain>
        <tissue evidence="1">Leaf</tissue>
    </source>
</reference>
<protein>
    <submittedName>
        <fullName evidence="1">Uncharacterized protein</fullName>
    </submittedName>
</protein>
<organism evidence="1">
    <name type="scientific">Sesamum radiatum</name>
    <name type="common">Black benniseed</name>
    <dbReference type="NCBI Taxonomy" id="300843"/>
    <lineage>
        <taxon>Eukaryota</taxon>
        <taxon>Viridiplantae</taxon>
        <taxon>Streptophyta</taxon>
        <taxon>Embryophyta</taxon>
        <taxon>Tracheophyta</taxon>
        <taxon>Spermatophyta</taxon>
        <taxon>Magnoliopsida</taxon>
        <taxon>eudicotyledons</taxon>
        <taxon>Gunneridae</taxon>
        <taxon>Pentapetalae</taxon>
        <taxon>asterids</taxon>
        <taxon>lamiids</taxon>
        <taxon>Lamiales</taxon>
        <taxon>Pedaliaceae</taxon>
        <taxon>Sesamum</taxon>
    </lineage>
</organism>
<comment type="caution">
    <text evidence="1">The sequence shown here is derived from an EMBL/GenBank/DDBJ whole genome shotgun (WGS) entry which is preliminary data.</text>
</comment>
<name>A0AAW2MCK7_SESRA</name>
<gene>
    <name evidence="1" type="ORF">Sradi_4889900</name>
</gene>
<reference evidence="1" key="2">
    <citation type="journal article" date="2024" name="Plant">
        <title>Genomic evolution and insights into agronomic trait innovations of Sesamum species.</title>
        <authorList>
            <person name="Miao H."/>
            <person name="Wang L."/>
            <person name="Qu L."/>
            <person name="Liu H."/>
            <person name="Sun Y."/>
            <person name="Le M."/>
            <person name="Wang Q."/>
            <person name="Wei S."/>
            <person name="Zheng Y."/>
            <person name="Lin W."/>
            <person name="Duan Y."/>
            <person name="Cao H."/>
            <person name="Xiong S."/>
            <person name="Wang X."/>
            <person name="Wei L."/>
            <person name="Li C."/>
            <person name="Ma Q."/>
            <person name="Ju M."/>
            <person name="Zhao R."/>
            <person name="Li G."/>
            <person name="Mu C."/>
            <person name="Tian Q."/>
            <person name="Mei H."/>
            <person name="Zhang T."/>
            <person name="Gao T."/>
            <person name="Zhang H."/>
        </authorList>
    </citation>
    <scope>NUCLEOTIDE SEQUENCE</scope>
    <source>
        <strain evidence="1">G02</strain>
    </source>
</reference>
<dbReference type="PANTHER" id="PTHR33710">
    <property type="entry name" value="BNAC02G09200D PROTEIN"/>
    <property type="match status" value="1"/>
</dbReference>
<dbReference type="EMBL" id="JACGWJ010000022">
    <property type="protein sequence ID" value="KAL0329032.1"/>
    <property type="molecule type" value="Genomic_DNA"/>
</dbReference>
<dbReference type="PANTHER" id="PTHR33710:SF66">
    <property type="entry name" value="ENDONUCLEASE_EXONUCLEASE_PHOSPHATASE FAMILY PROTEIN"/>
    <property type="match status" value="1"/>
</dbReference>
<dbReference type="SUPFAM" id="SSF56219">
    <property type="entry name" value="DNase I-like"/>
    <property type="match status" value="1"/>
</dbReference>
<dbReference type="Gene3D" id="3.60.10.10">
    <property type="entry name" value="Endonuclease/exonuclease/phosphatase"/>
    <property type="match status" value="1"/>
</dbReference>
<sequence>GNTFTWHNYSTDSQSLWKRLDRMLVNNKWLELWLGTQYVSANSRTSDHLPLVLKGELQNPPVMLSRHWASRILSHEDGVKLTRPVSVEEIKLAFFDIAEDKLPGPDGYTTAFYKAAWPVVCGEITRAIVDFFTNGQLLK</sequence>